<dbReference type="OrthoDB" id="10036839at2759"/>
<evidence type="ECO:0000313" key="1">
    <source>
        <dbReference type="EMBL" id="CAF1328911.1"/>
    </source>
</evidence>
<name>A0A815L3K7_9BILA</name>
<evidence type="ECO:0000313" key="4">
    <source>
        <dbReference type="EMBL" id="CAF3675455.1"/>
    </source>
</evidence>
<dbReference type="EMBL" id="CAJOBE010005193">
    <property type="protein sequence ID" value="CAF3964200.1"/>
    <property type="molecule type" value="Genomic_DNA"/>
</dbReference>
<dbReference type="EMBL" id="CAJNOT010002594">
    <property type="protein sequence ID" value="CAF1328911.1"/>
    <property type="molecule type" value="Genomic_DNA"/>
</dbReference>
<accession>A0A815L3K7</accession>
<dbReference type="Proteomes" id="UP000663874">
    <property type="component" value="Unassembled WGS sequence"/>
</dbReference>
<dbReference type="EMBL" id="CAJNOU010003243">
    <property type="protein sequence ID" value="CAF1379215.1"/>
    <property type="molecule type" value="Genomic_DNA"/>
</dbReference>
<evidence type="ECO:0000313" key="6">
    <source>
        <dbReference type="EMBL" id="CAF3964200.1"/>
    </source>
</evidence>
<gene>
    <name evidence="6" type="ORF">FNK824_LOCUS23959</name>
    <name evidence="5" type="ORF">JBS370_LOCUS18911</name>
    <name evidence="4" type="ORF">OTI717_LOCUS10861</name>
    <name evidence="3" type="ORF">RFH988_LOCUS34989</name>
    <name evidence="2" type="ORF">SEV965_LOCUS30321</name>
    <name evidence="1" type="ORF">ZHD862_LOCUS29415</name>
</gene>
<organism evidence="3 7">
    <name type="scientific">Rotaria sordida</name>
    <dbReference type="NCBI Taxonomy" id="392033"/>
    <lineage>
        <taxon>Eukaryota</taxon>
        <taxon>Metazoa</taxon>
        <taxon>Spiralia</taxon>
        <taxon>Gnathifera</taxon>
        <taxon>Rotifera</taxon>
        <taxon>Eurotatoria</taxon>
        <taxon>Bdelloidea</taxon>
        <taxon>Philodinida</taxon>
        <taxon>Philodinidae</taxon>
        <taxon>Rotaria</taxon>
    </lineage>
</organism>
<dbReference type="Proteomes" id="UP000663836">
    <property type="component" value="Unassembled WGS sequence"/>
</dbReference>
<evidence type="ECO:0000313" key="5">
    <source>
        <dbReference type="EMBL" id="CAF3863728.1"/>
    </source>
</evidence>
<evidence type="ECO:0000313" key="2">
    <source>
        <dbReference type="EMBL" id="CAF1379215.1"/>
    </source>
</evidence>
<comment type="caution">
    <text evidence="3">The sequence shown here is derived from an EMBL/GenBank/DDBJ whole genome shotgun (WGS) entry which is preliminary data.</text>
</comment>
<sequence>MVDGLIELIFNLTLWTFQGICIIFEAKEKTKSHQESSSRDRSKKSLSQLSPISSYPRAVLIASSSIKFGNDCERLVNIAFQTSQLFPTLMGTYADVNQYLCKELKKQYPDECFHIIIGENHGFGFSIDEDQYFAEIEQDRYRVLIYATKRYSHIKFDTHDANSQASFVWN</sequence>
<dbReference type="Proteomes" id="UP000663823">
    <property type="component" value="Unassembled WGS sequence"/>
</dbReference>
<protein>
    <submittedName>
        <fullName evidence="3">Uncharacterized protein</fullName>
    </submittedName>
</protein>
<dbReference type="Proteomes" id="UP000663864">
    <property type="component" value="Unassembled WGS sequence"/>
</dbReference>
<evidence type="ECO:0000313" key="7">
    <source>
        <dbReference type="Proteomes" id="UP000663882"/>
    </source>
</evidence>
<dbReference type="EMBL" id="CAJOAX010001003">
    <property type="protein sequence ID" value="CAF3675455.1"/>
    <property type="molecule type" value="Genomic_DNA"/>
</dbReference>
<dbReference type="Proteomes" id="UP000663889">
    <property type="component" value="Unassembled WGS sequence"/>
</dbReference>
<dbReference type="Proteomes" id="UP000663882">
    <property type="component" value="Unassembled WGS sequence"/>
</dbReference>
<reference evidence="3" key="1">
    <citation type="submission" date="2021-02" db="EMBL/GenBank/DDBJ databases">
        <authorList>
            <person name="Nowell W R."/>
        </authorList>
    </citation>
    <scope>NUCLEOTIDE SEQUENCE</scope>
</reference>
<proteinExistence type="predicted"/>
<dbReference type="AlphaFoldDB" id="A0A815L3K7"/>
<evidence type="ECO:0000313" key="3">
    <source>
        <dbReference type="EMBL" id="CAF1404563.1"/>
    </source>
</evidence>
<dbReference type="EMBL" id="CAJNOO010005111">
    <property type="protein sequence ID" value="CAF1404563.1"/>
    <property type="molecule type" value="Genomic_DNA"/>
</dbReference>
<dbReference type="EMBL" id="CAJOBD010002197">
    <property type="protein sequence ID" value="CAF3863728.1"/>
    <property type="molecule type" value="Genomic_DNA"/>
</dbReference>